<evidence type="ECO:0000256" key="2">
    <source>
        <dbReference type="ARBA" id="ARBA00022692"/>
    </source>
</evidence>
<dbReference type="RefSeq" id="XP_001482661.1">
    <property type="nucleotide sequence ID" value="XM_001482611.1"/>
</dbReference>
<feature type="transmembrane region" description="Helical" evidence="5">
    <location>
        <begin position="334"/>
        <end position="357"/>
    </location>
</feature>
<proteinExistence type="predicted"/>
<evidence type="ECO:0000313" key="7">
    <source>
        <dbReference type="EMBL" id="EDK40518.1"/>
    </source>
</evidence>
<feature type="transmembrane region" description="Helical" evidence="5">
    <location>
        <begin position="195"/>
        <end position="217"/>
    </location>
</feature>
<feature type="transmembrane region" description="Helical" evidence="5">
    <location>
        <begin position="139"/>
        <end position="159"/>
    </location>
</feature>
<dbReference type="PROSITE" id="PS50850">
    <property type="entry name" value="MFS"/>
    <property type="match status" value="1"/>
</dbReference>
<sequence>MFPPLSHRSTRAANQCVYGFRIGQVPNLRSIVSILPAPSHILDFVSRNAMSSIGEKDVSVSVETLDGVLPKNFTIDESGLLVFDPDSPQKPANWSCRKKFAHTALFGMVTFGAQMNSTTTSAEKFTELLNQEFGISREVALLTSTLYILGIAFGPMVFAPLSEVYGRKFGVLVPTLISSAFTFGVATSYNVPSLMIFRFLSGFCAGAPIVSAGGVLADLYPDTTVRGQYFAFYGQLVNGGSSMGPIVASLMMYSNDSLGAWRIPQYFSGLLSLVLYFFCEFVLDETYTPVLTKKEAKKIRISSGDWKVHCQLDMWQLDLKDVATKHLVRPFAMLITPIVFVIVLFASYVYGVFYIVITTMPAAFTMTRGWKGTIASLPNIALFIGVCFGNISSVLLAGRKNHGNASVPEDRFLPLMYFGWLMPAGIFLFSWTSTANIHWIIPCLGIVAIGYGFIIIFQGCLNYLVDTYTKYAASGIAANTFMRSVFAASFPLFAKQLFENLGVHWGGSLIGFIALGMIPIPFYFYKYGAAIRAKNPYQGI</sequence>
<dbReference type="OMA" id="WGSTIFA"/>
<evidence type="ECO:0000256" key="5">
    <source>
        <dbReference type="SAM" id="Phobius"/>
    </source>
</evidence>
<evidence type="ECO:0000256" key="1">
    <source>
        <dbReference type="ARBA" id="ARBA00004141"/>
    </source>
</evidence>
<feature type="transmembrane region" description="Helical" evidence="5">
    <location>
        <begin position="265"/>
        <end position="283"/>
    </location>
</feature>
<organism evidence="7 8">
    <name type="scientific">Meyerozyma guilliermondii (strain ATCC 6260 / CBS 566 / DSM 6381 / JCM 1539 / NBRC 10279 / NRRL Y-324)</name>
    <name type="common">Yeast</name>
    <name type="synonym">Candida guilliermondii</name>
    <dbReference type="NCBI Taxonomy" id="294746"/>
    <lineage>
        <taxon>Eukaryota</taxon>
        <taxon>Fungi</taxon>
        <taxon>Dikarya</taxon>
        <taxon>Ascomycota</taxon>
        <taxon>Saccharomycotina</taxon>
        <taxon>Pichiomycetes</taxon>
        <taxon>Debaryomycetaceae</taxon>
        <taxon>Meyerozyma</taxon>
    </lineage>
</organism>
<evidence type="ECO:0000256" key="3">
    <source>
        <dbReference type="ARBA" id="ARBA00022989"/>
    </source>
</evidence>
<keyword evidence="2 5" id="KW-0812">Transmembrane</keyword>
<dbReference type="InParanoid" id="A5DMW5"/>
<dbReference type="HOGENOM" id="CLU_008455_11_4_1"/>
<dbReference type="PANTHER" id="PTHR23502">
    <property type="entry name" value="MAJOR FACILITATOR SUPERFAMILY"/>
    <property type="match status" value="1"/>
</dbReference>
<evidence type="ECO:0000259" key="6">
    <source>
        <dbReference type="PROSITE" id="PS50850"/>
    </source>
</evidence>
<dbReference type="InterPro" id="IPR020846">
    <property type="entry name" value="MFS_dom"/>
</dbReference>
<feature type="transmembrane region" description="Helical" evidence="5">
    <location>
        <begin position="471"/>
        <end position="493"/>
    </location>
</feature>
<dbReference type="KEGG" id="pgu:PGUG_04616"/>
<feature type="transmembrane region" description="Helical" evidence="5">
    <location>
        <begin position="229"/>
        <end position="253"/>
    </location>
</feature>
<name>A5DMW5_PICGU</name>
<reference evidence="7 8" key="1">
    <citation type="journal article" date="2009" name="Nature">
        <title>Evolution of pathogenicity and sexual reproduction in eight Candida genomes.</title>
        <authorList>
            <person name="Butler G."/>
            <person name="Rasmussen M.D."/>
            <person name="Lin M.F."/>
            <person name="Santos M.A."/>
            <person name="Sakthikumar S."/>
            <person name="Munro C.A."/>
            <person name="Rheinbay E."/>
            <person name="Grabherr M."/>
            <person name="Forche A."/>
            <person name="Reedy J.L."/>
            <person name="Agrafioti I."/>
            <person name="Arnaud M.B."/>
            <person name="Bates S."/>
            <person name="Brown A.J."/>
            <person name="Brunke S."/>
            <person name="Costanzo M.C."/>
            <person name="Fitzpatrick D.A."/>
            <person name="de Groot P.W."/>
            <person name="Harris D."/>
            <person name="Hoyer L.L."/>
            <person name="Hube B."/>
            <person name="Klis F.M."/>
            <person name="Kodira C."/>
            <person name="Lennard N."/>
            <person name="Logue M.E."/>
            <person name="Martin R."/>
            <person name="Neiman A.M."/>
            <person name="Nikolaou E."/>
            <person name="Quail M.A."/>
            <person name="Quinn J."/>
            <person name="Santos M.C."/>
            <person name="Schmitzberger F.F."/>
            <person name="Sherlock G."/>
            <person name="Shah P."/>
            <person name="Silverstein K.A."/>
            <person name="Skrzypek M.S."/>
            <person name="Soll D."/>
            <person name="Staggs R."/>
            <person name="Stansfield I."/>
            <person name="Stumpf M.P."/>
            <person name="Sudbery P.E."/>
            <person name="Srikantha T."/>
            <person name="Zeng Q."/>
            <person name="Berman J."/>
            <person name="Berriman M."/>
            <person name="Heitman J."/>
            <person name="Gow N.A."/>
            <person name="Lorenz M.C."/>
            <person name="Birren B.W."/>
            <person name="Kellis M."/>
            <person name="Cuomo C.A."/>
        </authorList>
    </citation>
    <scope>NUCLEOTIDE SEQUENCE [LARGE SCALE GENOMIC DNA]</scope>
    <source>
        <strain evidence="8">ATCC 6260 / CBS 566 / DSM 6381 / JCM 1539 / NBRC 10279 / NRRL Y-324</strain>
    </source>
</reference>
<dbReference type="Gene3D" id="1.20.1250.20">
    <property type="entry name" value="MFS general substrate transporter like domains"/>
    <property type="match status" value="1"/>
</dbReference>
<keyword evidence="8" id="KW-1185">Reference proteome</keyword>
<evidence type="ECO:0000313" key="8">
    <source>
        <dbReference type="Proteomes" id="UP000001997"/>
    </source>
</evidence>
<feature type="transmembrane region" description="Helical" evidence="5">
    <location>
        <begin position="437"/>
        <end position="464"/>
    </location>
</feature>
<dbReference type="Proteomes" id="UP000001997">
    <property type="component" value="Unassembled WGS sequence"/>
</dbReference>
<dbReference type="GO" id="GO:0022857">
    <property type="term" value="F:transmembrane transporter activity"/>
    <property type="evidence" value="ECO:0007669"/>
    <property type="project" value="InterPro"/>
</dbReference>
<feature type="transmembrane region" description="Helical" evidence="5">
    <location>
        <begin position="171"/>
        <end position="189"/>
    </location>
</feature>
<evidence type="ECO:0000256" key="4">
    <source>
        <dbReference type="ARBA" id="ARBA00023136"/>
    </source>
</evidence>
<dbReference type="PANTHER" id="PTHR23502:SF190">
    <property type="entry name" value="YALI0F08063P"/>
    <property type="match status" value="1"/>
</dbReference>
<keyword evidence="3 5" id="KW-1133">Transmembrane helix</keyword>
<dbReference type="GeneID" id="5124593"/>
<dbReference type="eggNOG" id="KOG0255">
    <property type="taxonomic scope" value="Eukaryota"/>
</dbReference>
<protein>
    <recommendedName>
        <fullName evidence="6">Major facilitator superfamily (MFS) profile domain-containing protein</fullName>
    </recommendedName>
</protein>
<feature type="transmembrane region" description="Helical" evidence="5">
    <location>
        <begin position="411"/>
        <end position="431"/>
    </location>
</feature>
<dbReference type="EMBL" id="CH408160">
    <property type="protein sequence ID" value="EDK40518.1"/>
    <property type="molecule type" value="Genomic_DNA"/>
</dbReference>
<dbReference type="OrthoDB" id="9986881at2759"/>
<feature type="transmembrane region" description="Helical" evidence="5">
    <location>
        <begin position="505"/>
        <end position="525"/>
    </location>
</feature>
<dbReference type="GO" id="GO:0005886">
    <property type="term" value="C:plasma membrane"/>
    <property type="evidence" value="ECO:0007669"/>
    <property type="project" value="TreeGrafter"/>
</dbReference>
<feature type="transmembrane region" description="Helical" evidence="5">
    <location>
        <begin position="377"/>
        <end position="399"/>
    </location>
</feature>
<feature type="domain" description="Major facilitator superfamily (MFS) profile" evidence="6">
    <location>
        <begin position="100"/>
        <end position="534"/>
    </location>
</feature>
<dbReference type="InterPro" id="IPR011701">
    <property type="entry name" value="MFS"/>
</dbReference>
<accession>A5DMW5</accession>
<dbReference type="VEuPathDB" id="FungiDB:PGUG_04616"/>
<comment type="subcellular location">
    <subcellularLocation>
        <location evidence="1">Membrane</location>
        <topology evidence="1">Multi-pass membrane protein</topology>
    </subcellularLocation>
</comment>
<dbReference type="SUPFAM" id="SSF103473">
    <property type="entry name" value="MFS general substrate transporter"/>
    <property type="match status" value="1"/>
</dbReference>
<dbReference type="Pfam" id="PF07690">
    <property type="entry name" value="MFS_1"/>
    <property type="match status" value="1"/>
</dbReference>
<dbReference type="CDD" id="cd17323">
    <property type="entry name" value="MFS_Tpo1_MDR_like"/>
    <property type="match status" value="1"/>
</dbReference>
<dbReference type="AlphaFoldDB" id="A5DMW5"/>
<keyword evidence="4 5" id="KW-0472">Membrane</keyword>
<gene>
    <name evidence="7" type="ORF">PGUG_04616</name>
</gene>
<dbReference type="InterPro" id="IPR036259">
    <property type="entry name" value="MFS_trans_sf"/>
</dbReference>